<name>A0A917D3C0_9BACL</name>
<evidence type="ECO:0000313" key="3">
    <source>
        <dbReference type="Proteomes" id="UP000644756"/>
    </source>
</evidence>
<sequence length="67" mass="7181">MKVQQNITIHHLRINAISNSSILQIGTAGLIKPLSYLYNTGGFTKPAPEPGQPGGLPRVPLPPPELK</sequence>
<organism evidence="2 3">
    <name type="scientific">Paenibacillus abyssi</name>
    <dbReference type="NCBI Taxonomy" id="1340531"/>
    <lineage>
        <taxon>Bacteria</taxon>
        <taxon>Bacillati</taxon>
        <taxon>Bacillota</taxon>
        <taxon>Bacilli</taxon>
        <taxon>Bacillales</taxon>
        <taxon>Paenibacillaceae</taxon>
        <taxon>Paenibacillus</taxon>
    </lineage>
</organism>
<dbReference type="AlphaFoldDB" id="A0A917D3C0"/>
<accession>A0A917D3C0</accession>
<gene>
    <name evidence="2" type="ORF">GCM10010916_28390</name>
</gene>
<evidence type="ECO:0000256" key="1">
    <source>
        <dbReference type="SAM" id="MobiDB-lite"/>
    </source>
</evidence>
<dbReference type="InterPro" id="IPR024255">
    <property type="entry name" value="GerPB"/>
</dbReference>
<evidence type="ECO:0000313" key="2">
    <source>
        <dbReference type="EMBL" id="GGG09824.1"/>
    </source>
</evidence>
<keyword evidence="3" id="KW-1185">Reference proteome</keyword>
<dbReference type="Pfam" id="PF10803">
    <property type="entry name" value="GerPB"/>
    <property type="match status" value="1"/>
</dbReference>
<dbReference type="EMBL" id="BMGR01000009">
    <property type="protein sequence ID" value="GGG09824.1"/>
    <property type="molecule type" value="Genomic_DNA"/>
</dbReference>
<proteinExistence type="predicted"/>
<protein>
    <submittedName>
        <fullName evidence="2">Uncharacterized protein</fullName>
    </submittedName>
</protein>
<feature type="region of interest" description="Disordered" evidence="1">
    <location>
        <begin position="42"/>
        <end position="67"/>
    </location>
</feature>
<reference evidence="2" key="1">
    <citation type="journal article" date="2014" name="Int. J. Syst. Evol. Microbiol.">
        <title>Complete genome sequence of Corynebacterium casei LMG S-19264T (=DSM 44701T), isolated from a smear-ripened cheese.</title>
        <authorList>
            <consortium name="US DOE Joint Genome Institute (JGI-PGF)"/>
            <person name="Walter F."/>
            <person name="Albersmeier A."/>
            <person name="Kalinowski J."/>
            <person name="Ruckert C."/>
        </authorList>
    </citation>
    <scope>NUCLEOTIDE SEQUENCE</scope>
    <source>
        <strain evidence="2">CGMCC 1.12987</strain>
    </source>
</reference>
<comment type="caution">
    <text evidence="2">The sequence shown here is derived from an EMBL/GenBank/DDBJ whole genome shotgun (WGS) entry which is preliminary data.</text>
</comment>
<reference evidence="2" key="2">
    <citation type="submission" date="2020-09" db="EMBL/GenBank/DDBJ databases">
        <authorList>
            <person name="Sun Q."/>
            <person name="Zhou Y."/>
        </authorList>
    </citation>
    <scope>NUCLEOTIDE SEQUENCE</scope>
    <source>
        <strain evidence="2">CGMCC 1.12987</strain>
    </source>
</reference>
<dbReference type="Proteomes" id="UP000644756">
    <property type="component" value="Unassembled WGS sequence"/>
</dbReference>